<evidence type="ECO:0000256" key="9">
    <source>
        <dbReference type="ARBA" id="ARBA00023002"/>
    </source>
</evidence>
<dbReference type="PANTHER" id="PTHR42923:SF3">
    <property type="entry name" value="PROTOPORPHYRINOGEN OXIDASE"/>
    <property type="match status" value="1"/>
</dbReference>
<feature type="region of interest" description="Disordered" evidence="12">
    <location>
        <begin position="215"/>
        <end position="236"/>
    </location>
</feature>
<keyword evidence="9 11" id="KW-0560">Oxidoreductase</keyword>
<protein>
    <recommendedName>
        <fullName evidence="6 11">Coproporphyrinogen III oxidase</fullName>
        <ecNumber evidence="5 11">1.3.3.15</ecNumber>
    </recommendedName>
</protein>
<comment type="catalytic activity">
    <reaction evidence="1">
        <text>coproporphyrinogen III + 3 O2 = coproporphyrin III + 3 H2O2</text>
        <dbReference type="Rhea" id="RHEA:43436"/>
        <dbReference type="ChEBI" id="CHEBI:15379"/>
        <dbReference type="ChEBI" id="CHEBI:16240"/>
        <dbReference type="ChEBI" id="CHEBI:57309"/>
        <dbReference type="ChEBI" id="CHEBI:131725"/>
        <dbReference type="EC" id="1.3.3.15"/>
    </reaction>
    <physiologicalReaction direction="left-to-right" evidence="1">
        <dbReference type="Rhea" id="RHEA:43437"/>
    </physiologicalReaction>
</comment>
<evidence type="ECO:0000256" key="6">
    <source>
        <dbReference type="ARBA" id="ARBA00019046"/>
    </source>
</evidence>
<feature type="compositionally biased region" description="Low complexity" evidence="12">
    <location>
        <begin position="222"/>
        <end position="232"/>
    </location>
</feature>
<evidence type="ECO:0000256" key="1">
    <source>
        <dbReference type="ARBA" id="ARBA00001755"/>
    </source>
</evidence>
<dbReference type="EMBL" id="CP141615">
    <property type="protein sequence ID" value="WRP16823.1"/>
    <property type="molecule type" value="Genomic_DNA"/>
</dbReference>
<dbReference type="InterPro" id="IPR004572">
    <property type="entry name" value="Protoporphyrinogen_oxidase"/>
</dbReference>
<dbReference type="SUPFAM" id="SSF51905">
    <property type="entry name" value="FAD/NAD(P)-binding domain"/>
    <property type="match status" value="1"/>
</dbReference>
<evidence type="ECO:0000256" key="2">
    <source>
        <dbReference type="ARBA" id="ARBA00001974"/>
    </source>
</evidence>
<dbReference type="PANTHER" id="PTHR42923">
    <property type="entry name" value="PROTOPORPHYRINOGEN OXIDASE"/>
    <property type="match status" value="1"/>
</dbReference>
<evidence type="ECO:0000256" key="4">
    <source>
        <dbReference type="ARBA" id="ARBA00008310"/>
    </source>
</evidence>
<evidence type="ECO:0000259" key="13">
    <source>
        <dbReference type="Pfam" id="PF01593"/>
    </source>
</evidence>
<evidence type="ECO:0000256" key="3">
    <source>
        <dbReference type="ARBA" id="ARBA00004744"/>
    </source>
</evidence>
<dbReference type="Pfam" id="PF01593">
    <property type="entry name" value="Amino_oxidase"/>
    <property type="match status" value="1"/>
</dbReference>
<dbReference type="NCBIfam" id="TIGR00562">
    <property type="entry name" value="proto_IX_ox"/>
    <property type="match status" value="1"/>
</dbReference>
<accession>A0ABZ1BVY8</accession>
<feature type="domain" description="Amine oxidase" evidence="13">
    <location>
        <begin position="10"/>
        <end position="493"/>
    </location>
</feature>
<keyword evidence="7 11" id="KW-0285">Flavoprotein</keyword>
<organism evidence="14 15">
    <name type="scientific">Carboxydichorda subterranea</name>
    <dbReference type="NCBI Taxonomy" id="3109565"/>
    <lineage>
        <taxon>Bacteria</taxon>
        <taxon>Bacillati</taxon>
        <taxon>Bacillota</taxon>
        <taxon>Limnochordia</taxon>
        <taxon>Limnochordales</taxon>
        <taxon>Geochordaceae</taxon>
        <taxon>Carboxydichorda</taxon>
    </lineage>
</organism>
<dbReference type="InterPro" id="IPR036188">
    <property type="entry name" value="FAD/NAD-bd_sf"/>
</dbReference>
<comment type="similarity">
    <text evidence="4 11">Belongs to the protoporphyrinogen/coproporphyrinogen oxidase family. Coproporphyrinogen III oxidase subfamily.</text>
</comment>
<name>A0ABZ1BVY8_9FIRM</name>
<dbReference type="Gene3D" id="1.10.3110.10">
    <property type="entry name" value="protoporphyrinogen ix oxidase, domain 3"/>
    <property type="match status" value="1"/>
</dbReference>
<keyword evidence="10 11" id="KW-0350">Heme biosynthesis</keyword>
<comment type="subcellular location">
    <subcellularLocation>
        <location evidence="11">Cytoplasm</location>
    </subcellularLocation>
</comment>
<keyword evidence="8 11" id="KW-0274">FAD</keyword>
<evidence type="ECO:0000256" key="12">
    <source>
        <dbReference type="SAM" id="MobiDB-lite"/>
    </source>
</evidence>
<evidence type="ECO:0000256" key="7">
    <source>
        <dbReference type="ARBA" id="ARBA00022630"/>
    </source>
</evidence>
<evidence type="ECO:0000256" key="10">
    <source>
        <dbReference type="ARBA" id="ARBA00023133"/>
    </source>
</evidence>
<dbReference type="GO" id="GO:0004729">
    <property type="term" value="F:oxygen-dependent protoporphyrinogen oxidase activity"/>
    <property type="evidence" value="ECO:0007669"/>
    <property type="project" value="UniProtKB-EC"/>
</dbReference>
<dbReference type="SUPFAM" id="SSF54373">
    <property type="entry name" value="FAD-linked reductases, C-terminal domain"/>
    <property type="match status" value="1"/>
</dbReference>
<proteinExistence type="inferred from homology"/>
<evidence type="ECO:0000313" key="14">
    <source>
        <dbReference type="EMBL" id="WRP16823.1"/>
    </source>
</evidence>
<dbReference type="EC" id="1.3.3.15" evidence="5 11"/>
<sequence length="504" mass="53596">MRVAIIGGGITGLAAAHELVRQGRAEGPGASVELFEAAGRLGGKVRTVRLDEAGPAFEGAMVEAGPDSLYTFKPWALELARMLGLGDQVVTPDPARRKTLVMRGGRLVELPDGLFALMPTRVGPFLRSPIVSWAGKVRMGLDVVIPPRPGDSDESLGAFVRRRLGAEAVRYLAEPLLAGIHAGDPWELSLLATYPSLRQDELRYGGLVRAMLARRDGRHPGRGTPAAAGRGTSPNGAGVSSPFATFRGGLSQLVQALEAYLRPRVLLHTGAAVTGLEPPGSAGGWRVLLAGGRASGPFDAVVVTVPPPAAARLVRPWDPGMAAGLDQFVFASTAVAALVYPAGAVEEGSAVRRTSGVLVPSVEARRMGLHLTACTWASSKWPHTSPRGLVVIRCFVGRHGDDAALELPDDRLLEALQEDLAKIAGIEQPPLWRQLFRWPRAMPQYRVGHLGLVEQVQRQVSRWPGLFVTGAAWRGMGISDCVRQGQEAAQRCLARASHAVRKGA</sequence>
<evidence type="ECO:0000313" key="15">
    <source>
        <dbReference type="Proteomes" id="UP001332192"/>
    </source>
</evidence>
<dbReference type="RefSeq" id="WP_324716095.1">
    <property type="nucleotide sequence ID" value="NZ_CP141615.1"/>
</dbReference>
<dbReference type="InterPro" id="IPR002937">
    <property type="entry name" value="Amino_oxidase"/>
</dbReference>
<keyword evidence="15" id="KW-1185">Reference proteome</keyword>
<evidence type="ECO:0000256" key="8">
    <source>
        <dbReference type="ARBA" id="ARBA00022827"/>
    </source>
</evidence>
<comment type="function">
    <text evidence="11">Involved in coproporphyrin-dependent heme b biosynthesis. Catalyzes the oxidation of coproporphyrinogen III to coproporphyrin III.</text>
</comment>
<evidence type="ECO:0000256" key="5">
    <source>
        <dbReference type="ARBA" id="ARBA00012402"/>
    </source>
</evidence>
<gene>
    <name evidence="14" type="primary">hemG</name>
    <name evidence="14" type="ORF">U7230_12120</name>
</gene>
<dbReference type="Gene3D" id="3.50.50.60">
    <property type="entry name" value="FAD/NAD(P)-binding domain"/>
    <property type="match status" value="1"/>
</dbReference>
<evidence type="ECO:0000256" key="11">
    <source>
        <dbReference type="RuleBase" id="RU364052"/>
    </source>
</evidence>
<dbReference type="InterPro" id="IPR050464">
    <property type="entry name" value="Zeta_carotene_desat/Oxidored"/>
</dbReference>
<keyword evidence="11" id="KW-0963">Cytoplasm</keyword>
<dbReference type="Gene3D" id="3.90.660.20">
    <property type="entry name" value="Protoporphyrinogen oxidase, mitochondrial, domain 2"/>
    <property type="match status" value="1"/>
</dbReference>
<comment type="cofactor">
    <cofactor evidence="2 11">
        <name>FAD</name>
        <dbReference type="ChEBI" id="CHEBI:57692"/>
    </cofactor>
</comment>
<dbReference type="Proteomes" id="UP001332192">
    <property type="component" value="Chromosome"/>
</dbReference>
<reference evidence="14 15" key="1">
    <citation type="journal article" date="2024" name="Front. Microbiol.">
        <title>Novel thermophilic genera Geochorda gen. nov. and Carboxydochorda gen. nov. from the deep terrestrial subsurface reveal the ecophysiological diversity in the class Limnochordia.</title>
        <authorList>
            <person name="Karnachuk O.V."/>
            <person name="Lukina A.P."/>
            <person name="Avakyan M.R."/>
            <person name="Kadnikov V.V."/>
            <person name="Begmatov S."/>
            <person name="Beletsky A.V."/>
            <person name="Vlasova K.G."/>
            <person name="Novikov A.A."/>
            <person name="Shcherbakova V.A."/>
            <person name="Mardanov A.V."/>
            <person name="Ravin N.V."/>
        </authorList>
    </citation>
    <scope>NUCLEOTIDE SEQUENCE [LARGE SCALE GENOMIC DNA]</scope>
    <source>
        <strain evidence="14 15">L945</strain>
    </source>
</reference>
<comment type="pathway">
    <text evidence="3 11">Porphyrin-containing compound metabolism; protoheme biosynthesis.</text>
</comment>